<feature type="compositionally biased region" description="Polar residues" evidence="3">
    <location>
        <begin position="443"/>
        <end position="454"/>
    </location>
</feature>
<keyword evidence="2" id="KW-0067">ATP-binding</keyword>
<organism evidence="4 5">
    <name type="scientific">Nocardiopsis changdeensis</name>
    <dbReference type="NCBI Taxonomy" id="2831969"/>
    <lineage>
        <taxon>Bacteria</taxon>
        <taxon>Bacillati</taxon>
        <taxon>Actinomycetota</taxon>
        <taxon>Actinomycetes</taxon>
        <taxon>Streptosporangiales</taxon>
        <taxon>Nocardiopsidaceae</taxon>
        <taxon>Nocardiopsis</taxon>
    </lineage>
</organism>
<dbReference type="RefSeq" id="WP_220562755.1">
    <property type="nucleotide sequence ID" value="NZ_CP074133.1"/>
</dbReference>
<feature type="region of interest" description="Disordered" evidence="3">
    <location>
        <begin position="419"/>
        <end position="454"/>
    </location>
</feature>
<dbReference type="PANTHER" id="PTHR16305:SF35">
    <property type="entry name" value="TRANSCRIPTIONAL ACTIVATOR DOMAIN"/>
    <property type="match status" value="1"/>
</dbReference>
<evidence type="ECO:0008006" key="6">
    <source>
        <dbReference type="Google" id="ProtNLM"/>
    </source>
</evidence>
<evidence type="ECO:0000256" key="1">
    <source>
        <dbReference type="ARBA" id="ARBA00022741"/>
    </source>
</evidence>
<name>A0ABX8BMA1_9ACTN</name>
<accession>A0ABX8BMA1</accession>
<dbReference type="EMBL" id="CP074133">
    <property type="protein sequence ID" value="QUX21533.1"/>
    <property type="molecule type" value="Genomic_DNA"/>
</dbReference>
<dbReference type="InterPro" id="IPR027417">
    <property type="entry name" value="P-loop_NTPase"/>
</dbReference>
<evidence type="ECO:0000313" key="5">
    <source>
        <dbReference type="Proteomes" id="UP000676079"/>
    </source>
</evidence>
<protein>
    <recommendedName>
        <fullName evidence="6">Orc1-like AAA ATPase domain-containing protein</fullName>
    </recommendedName>
</protein>
<dbReference type="SUPFAM" id="SSF52540">
    <property type="entry name" value="P-loop containing nucleoside triphosphate hydrolases"/>
    <property type="match status" value="1"/>
</dbReference>
<evidence type="ECO:0000313" key="4">
    <source>
        <dbReference type="EMBL" id="QUX21533.1"/>
    </source>
</evidence>
<reference evidence="4 5" key="1">
    <citation type="submission" date="2021-05" db="EMBL/GenBank/DDBJ databases">
        <title>Direct Submission.</title>
        <authorList>
            <person name="Li K."/>
            <person name="Gao J."/>
        </authorList>
    </citation>
    <scope>NUCLEOTIDE SEQUENCE [LARGE SCALE GENOMIC DNA]</scope>
    <source>
        <strain evidence="4 5">Mg02</strain>
    </source>
</reference>
<proteinExistence type="predicted"/>
<keyword evidence="1" id="KW-0547">Nucleotide-binding</keyword>
<gene>
    <name evidence="4" type="ORF">KGD84_24475</name>
</gene>
<keyword evidence="5" id="KW-1185">Reference proteome</keyword>
<dbReference type="Proteomes" id="UP000676079">
    <property type="component" value="Chromosome"/>
</dbReference>
<feature type="compositionally biased region" description="Gly residues" evidence="3">
    <location>
        <begin position="424"/>
        <end position="434"/>
    </location>
</feature>
<dbReference type="PANTHER" id="PTHR16305">
    <property type="entry name" value="TESTICULAR SOLUBLE ADENYLYL CYCLASE"/>
    <property type="match status" value="1"/>
</dbReference>
<evidence type="ECO:0000256" key="2">
    <source>
        <dbReference type="ARBA" id="ARBA00022840"/>
    </source>
</evidence>
<sequence>MRLHRLDRFHLTELARLLPELAERADPPGPLSEGELRRRLFGAVGRALTAIGAPVLLIIDDAQWSDAQSLGVVHHLLRTAPSARLLVAATARREELTDGHPLLGLITDLRALGRFNEIGLERLGQEETALLAEHVAGRRLEPDELDRLYGSSEGSPLFVIEALKPDAPASARRVQAVITGRLARLSPPAARLAGAAAAIGRAFTADVLAAATDLSEPEFVSALDELWRRGIIRARGVNSYDFSHGRIRDAAYAALGPPRRRQAHLAVAYALEQRDEQAAAAVLASHHEKAGATEAAVRWYTRAAEDAQWLHAHADAVHALERALDLTGRLTAGPETSALQLRLLTALPAPLVACEGYGSERMDRIHRRALRIAGRLGREPEPPLVWSLAMTALVRGDWARAEHLAQRLGSAMRAGRLRRMRGDPCGGPGVGGPGTAKAPTRGSGPSASGVSDGT</sequence>
<evidence type="ECO:0000256" key="3">
    <source>
        <dbReference type="SAM" id="MobiDB-lite"/>
    </source>
</evidence>